<gene>
    <name evidence="4" type="ORF">EGK74_07170</name>
</gene>
<dbReference type="PANTHER" id="PTHR30432">
    <property type="entry name" value="TRANSCRIPTIONAL REGULATOR MODE"/>
    <property type="match status" value="1"/>
</dbReference>
<dbReference type="InterPro" id="IPR005116">
    <property type="entry name" value="Transp-assoc_OB_typ1"/>
</dbReference>
<dbReference type="Pfam" id="PF03459">
    <property type="entry name" value="TOBE"/>
    <property type="match status" value="2"/>
</dbReference>
<keyword evidence="1 2" id="KW-0500">Molybdenum</keyword>
<evidence type="ECO:0000259" key="3">
    <source>
        <dbReference type="PROSITE" id="PS51866"/>
    </source>
</evidence>
<evidence type="ECO:0000313" key="4">
    <source>
        <dbReference type="EMBL" id="RPD86962.1"/>
    </source>
</evidence>
<feature type="domain" description="Mop" evidence="3">
    <location>
        <begin position="74"/>
        <end position="140"/>
    </location>
</feature>
<name>A0A3N4MSS4_9NEIS</name>
<dbReference type="Proteomes" id="UP000272412">
    <property type="component" value="Unassembled WGS sequence"/>
</dbReference>
<proteinExistence type="predicted"/>
<dbReference type="PROSITE" id="PS51866">
    <property type="entry name" value="MOP"/>
    <property type="match status" value="2"/>
</dbReference>
<dbReference type="AlphaFoldDB" id="A0A3N4MSS4"/>
<dbReference type="KEGG" id="nwx:CGZ65_04970"/>
<dbReference type="InterPro" id="IPR051815">
    <property type="entry name" value="Molybdate_resp_trans_reg"/>
</dbReference>
<evidence type="ECO:0000313" key="5">
    <source>
        <dbReference type="Proteomes" id="UP000272412"/>
    </source>
</evidence>
<organism evidence="4 5">
    <name type="scientific">Neisseria weixii</name>
    <dbReference type="NCBI Taxonomy" id="1853276"/>
    <lineage>
        <taxon>Bacteria</taxon>
        <taxon>Pseudomonadati</taxon>
        <taxon>Pseudomonadota</taxon>
        <taxon>Betaproteobacteria</taxon>
        <taxon>Neisseriales</taxon>
        <taxon>Neisseriaceae</taxon>
        <taxon>Neisseria</taxon>
    </lineage>
</organism>
<dbReference type="PANTHER" id="PTHR30432:SF1">
    <property type="entry name" value="DNA-BINDING TRANSCRIPTIONAL DUAL REGULATOR MODE"/>
    <property type="match status" value="1"/>
</dbReference>
<dbReference type="EMBL" id="RPFL01000017">
    <property type="protein sequence ID" value="RPD86962.1"/>
    <property type="molecule type" value="Genomic_DNA"/>
</dbReference>
<dbReference type="InterPro" id="IPR008995">
    <property type="entry name" value="Mo/tungstate-bd_C_term_dom"/>
</dbReference>
<dbReference type="GO" id="GO:0015689">
    <property type="term" value="P:molybdate ion transport"/>
    <property type="evidence" value="ECO:0007669"/>
    <property type="project" value="InterPro"/>
</dbReference>
<dbReference type="NCBIfam" id="TIGR00638">
    <property type="entry name" value="Mop"/>
    <property type="match status" value="2"/>
</dbReference>
<feature type="domain" description="Mop" evidence="3">
    <location>
        <begin position="2"/>
        <end position="68"/>
    </location>
</feature>
<keyword evidence="5" id="KW-1185">Reference proteome</keyword>
<evidence type="ECO:0000256" key="1">
    <source>
        <dbReference type="ARBA" id="ARBA00022505"/>
    </source>
</evidence>
<dbReference type="Gene3D" id="2.40.50.100">
    <property type="match status" value="2"/>
</dbReference>
<comment type="caution">
    <text evidence="4">The sequence shown here is derived from an EMBL/GenBank/DDBJ whole genome shotgun (WGS) entry which is preliminary data.</text>
</comment>
<accession>A0A3N4MSS4</accession>
<dbReference type="RefSeq" id="WP_096296099.1">
    <property type="nucleotide sequence ID" value="NZ_CP023429.1"/>
</dbReference>
<dbReference type="InterPro" id="IPR004606">
    <property type="entry name" value="Mop_domain"/>
</dbReference>
<sequence length="142" mass="14879">MKTSARNQFAGIVKSIQTSGIHAQVVLTLPSNHELVATITSESCAQLGLKEGDTAIALIKSANIIIATNLEHVKLSARNQLKGVIKHVERGAVNSIVTLDLGSNVHIHAGVTVQSTEQLDLHPGQYATAVFKAGSVILGVLA</sequence>
<evidence type="ECO:0000256" key="2">
    <source>
        <dbReference type="PROSITE-ProRule" id="PRU01213"/>
    </source>
</evidence>
<dbReference type="SUPFAM" id="SSF50331">
    <property type="entry name" value="MOP-like"/>
    <property type="match status" value="2"/>
</dbReference>
<reference evidence="4 5" key="1">
    <citation type="submission" date="2018-11" db="EMBL/GenBank/DDBJ databases">
        <title>Neisseria weixii sp. nov. isolated from the rectal contents of plateau pika (Ochotona cruzoniae).</title>
        <authorList>
            <person name="Zhang G."/>
        </authorList>
    </citation>
    <scope>NUCLEOTIDE SEQUENCE [LARGE SCALE GENOMIC DNA]</scope>
    <source>
        <strain evidence="4 5">10009</strain>
    </source>
</reference>
<dbReference type="OrthoDB" id="9800709at2"/>
<protein>
    <submittedName>
        <fullName evidence="4">Transporter</fullName>
    </submittedName>
</protein>